<name>A0A4V1ERP1_9BACT</name>
<evidence type="ECO:0000256" key="2">
    <source>
        <dbReference type="ARBA" id="ARBA00022475"/>
    </source>
</evidence>
<dbReference type="InterPro" id="IPR015867">
    <property type="entry name" value="N-reg_PII/ATP_PRibTrfase_C"/>
</dbReference>
<comment type="subcellular location">
    <subcellularLocation>
        <location evidence="1">Cell membrane</location>
        <topology evidence="1">Multi-pass membrane protein</topology>
    </subcellularLocation>
</comment>
<accession>A0A4V1ERP1</accession>
<keyword evidence="3 6" id="KW-0812">Transmembrane</keyword>
<dbReference type="InterPro" id="IPR003740">
    <property type="entry name" value="YitT"/>
</dbReference>
<dbReference type="CDD" id="cd16380">
    <property type="entry name" value="YitT_C"/>
    <property type="match status" value="1"/>
</dbReference>
<evidence type="ECO:0000313" key="9">
    <source>
        <dbReference type="Proteomes" id="UP000298602"/>
    </source>
</evidence>
<evidence type="ECO:0000256" key="6">
    <source>
        <dbReference type="SAM" id="Phobius"/>
    </source>
</evidence>
<protein>
    <submittedName>
        <fullName evidence="8">YitT family protein</fullName>
    </submittedName>
</protein>
<dbReference type="Pfam" id="PF02588">
    <property type="entry name" value="YitT_membrane"/>
    <property type="match status" value="1"/>
</dbReference>
<evidence type="ECO:0000259" key="7">
    <source>
        <dbReference type="Pfam" id="PF10035"/>
    </source>
</evidence>
<dbReference type="OrthoDB" id="5401948at2"/>
<dbReference type="InterPro" id="IPR051461">
    <property type="entry name" value="UPF0750_membrane"/>
</dbReference>
<feature type="transmembrane region" description="Helical" evidence="6">
    <location>
        <begin position="164"/>
        <end position="182"/>
    </location>
</feature>
<feature type="transmembrane region" description="Helical" evidence="6">
    <location>
        <begin position="202"/>
        <end position="224"/>
    </location>
</feature>
<dbReference type="InterPro" id="IPR019264">
    <property type="entry name" value="DUF2179"/>
</dbReference>
<dbReference type="GO" id="GO:0005886">
    <property type="term" value="C:plasma membrane"/>
    <property type="evidence" value="ECO:0007669"/>
    <property type="project" value="UniProtKB-SubCell"/>
</dbReference>
<evidence type="ECO:0000256" key="4">
    <source>
        <dbReference type="ARBA" id="ARBA00022989"/>
    </source>
</evidence>
<feature type="transmembrane region" description="Helical" evidence="6">
    <location>
        <begin position="99"/>
        <end position="123"/>
    </location>
</feature>
<proteinExistence type="predicted"/>
<feature type="transmembrane region" description="Helical" evidence="6">
    <location>
        <begin position="64"/>
        <end position="87"/>
    </location>
</feature>
<evidence type="ECO:0000256" key="5">
    <source>
        <dbReference type="ARBA" id="ARBA00023136"/>
    </source>
</evidence>
<dbReference type="AlphaFoldDB" id="A0A4V1ERP1"/>
<keyword evidence="9" id="KW-1185">Reference proteome</keyword>
<organism evidence="8 9">
    <name type="scientific">Desulfoglaeba alkanexedens ALDC</name>
    <dbReference type="NCBI Taxonomy" id="980445"/>
    <lineage>
        <taxon>Bacteria</taxon>
        <taxon>Pseudomonadati</taxon>
        <taxon>Thermodesulfobacteriota</taxon>
        <taxon>Syntrophobacteria</taxon>
        <taxon>Syntrophobacterales</taxon>
        <taxon>Syntrophobacteraceae</taxon>
        <taxon>Desulfoglaeba</taxon>
    </lineage>
</organism>
<gene>
    <name evidence="8" type="ORF">FDQ92_09215</name>
</gene>
<dbReference type="Pfam" id="PF10035">
    <property type="entry name" value="DUF2179"/>
    <property type="match status" value="1"/>
</dbReference>
<evidence type="ECO:0000313" key="8">
    <source>
        <dbReference type="EMBL" id="QCQ22321.1"/>
    </source>
</evidence>
<evidence type="ECO:0000256" key="3">
    <source>
        <dbReference type="ARBA" id="ARBA00022692"/>
    </source>
</evidence>
<dbReference type="Gene3D" id="3.30.70.120">
    <property type="match status" value="1"/>
</dbReference>
<feature type="transmembrane region" description="Helical" evidence="6">
    <location>
        <begin position="135"/>
        <end position="152"/>
    </location>
</feature>
<sequence length="340" mass="37013">MEYGPSPYGVPPSMPHRAWGSRPVRPPARSNVQGRGVIKKSNMEASILMEKAHGLKPPASWRTILYNCGLIVAGSLISVTGMNAVLIPQGLLSGGVVGIAIIIHYLAPAVSVGLMYFLLNLPLMLVGWFQISRRFMYYTILGMVTFSLAASWVRVPAVHIRDPILGALLAGIICGVGGGIILRSLGSAGGLDILAIYFNKRFGLRVGMVITAANAAILLAGAYFFNLEKVLYSVIYVYASSRIIDNVLSGFNRRKVLIIISSRPRDIADHILHTLHRGVTFLKGEGAFSGAEKDVIFTVTTLTELPKVKDIIFEIDPEAFVVVNDTLEVLGKRHGKRRIY</sequence>
<dbReference type="PANTHER" id="PTHR33545">
    <property type="entry name" value="UPF0750 MEMBRANE PROTEIN YITT-RELATED"/>
    <property type="match status" value="1"/>
</dbReference>
<dbReference type="PANTHER" id="PTHR33545:SF5">
    <property type="entry name" value="UPF0750 MEMBRANE PROTEIN YITT"/>
    <property type="match status" value="1"/>
</dbReference>
<feature type="domain" description="DUF2179" evidence="7">
    <location>
        <begin position="277"/>
        <end position="331"/>
    </location>
</feature>
<dbReference type="EMBL" id="CP040098">
    <property type="protein sequence ID" value="QCQ22321.1"/>
    <property type="molecule type" value="Genomic_DNA"/>
</dbReference>
<dbReference type="Proteomes" id="UP000298602">
    <property type="component" value="Chromosome"/>
</dbReference>
<reference evidence="8 9" key="2">
    <citation type="submission" date="2019-05" db="EMBL/GenBank/DDBJ databases">
        <authorList>
            <person name="Suflita J.M."/>
            <person name="Marks C.R."/>
        </authorList>
    </citation>
    <scope>NUCLEOTIDE SEQUENCE [LARGE SCALE GENOMIC DNA]</scope>
    <source>
        <strain evidence="8 9">ALDC</strain>
    </source>
</reference>
<keyword evidence="4 6" id="KW-1133">Transmembrane helix</keyword>
<keyword evidence="2" id="KW-1003">Cell membrane</keyword>
<keyword evidence="5 6" id="KW-0472">Membrane</keyword>
<dbReference type="KEGG" id="dax:FDQ92_09215"/>
<evidence type="ECO:0000256" key="1">
    <source>
        <dbReference type="ARBA" id="ARBA00004651"/>
    </source>
</evidence>
<reference evidence="8 9" key="1">
    <citation type="submission" date="2019-05" db="EMBL/GenBank/DDBJ databases">
        <title>The Complete Genome Sequence of the n-alkane-degrading Desulfoglaeba alkanexedens ALDC reveals multiple alkylsuccinate synthase gene clusters.</title>
        <authorList>
            <person name="Callaghan A.V."/>
            <person name="Davidova I.A."/>
            <person name="Duncan K.E."/>
            <person name="Morris B."/>
            <person name="McInerney M.J."/>
        </authorList>
    </citation>
    <scope>NUCLEOTIDE SEQUENCE [LARGE SCALE GENOMIC DNA]</scope>
    <source>
        <strain evidence="8 9">ALDC</strain>
    </source>
</reference>